<evidence type="ECO:0000256" key="1">
    <source>
        <dbReference type="ARBA" id="ARBA00010552"/>
    </source>
</evidence>
<name>A0A0L1JEA2_ASPN3</name>
<dbReference type="InterPro" id="IPR006175">
    <property type="entry name" value="YjgF/YER057c/UK114"/>
</dbReference>
<keyword evidence="3" id="KW-1185">Reference proteome</keyword>
<dbReference type="GO" id="GO:0019239">
    <property type="term" value="F:deaminase activity"/>
    <property type="evidence" value="ECO:0007669"/>
    <property type="project" value="TreeGrafter"/>
</dbReference>
<comment type="similarity">
    <text evidence="1">Belongs to the RutC family.</text>
</comment>
<dbReference type="PANTHER" id="PTHR11803:SF58">
    <property type="entry name" value="PROTEIN HMF1-RELATED"/>
    <property type="match status" value="1"/>
</dbReference>
<dbReference type="GO" id="GO:0005829">
    <property type="term" value="C:cytosol"/>
    <property type="evidence" value="ECO:0007669"/>
    <property type="project" value="TreeGrafter"/>
</dbReference>
<accession>A0A0L1JEA2</accession>
<dbReference type="STRING" id="1509407.A0A0L1JEA2"/>
<evidence type="ECO:0008006" key="4">
    <source>
        <dbReference type="Google" id="ProtNLM"/>
    </source>
</evidence>
<dbReference type="CDD" id="cd00448">
    <property type="entry name" value="YjgF_YER057c_UK114_family"/>
    <property type="match status" value="1"/>
</dbReference>
<dbReference type="Pfam" id="PF01042">
    <property type="entry name" value="Ribonuc_L-PSP"/>
    <property type="match status" value="1"/>
</dbReference>
<dbReference type="AlphaFoldDB" id="A0A0L1JEA2"/>
<dbReference type="SUPFAM" id="SSF55298">
    <property type="entry name" value="YjgF-like"/>
    <property type="match status" value="1"/>
</dbReference>
<gene>
    <name evidence="2" type="ORF">ANOM_001568</name>
</gene>
<dbReference type="Proteomes" id="UP000037505">
    <property type="component" value="Unassembled WGS sequence"/>
</dbReference>
<dbReference type="GO" id="GO:0005739">
    <property type="term" value="C:mitochondrion"/>
    <property type="evidence" value="ECO:0007669"/>
    <property type="project" value="TreeGrafter"/>
</dbReference>
<reference evidence="2 3" key="1">
    <citation type="submission" date="2014-06" db="EMBL/GenBank/DDBJ databases">
        <title>The Genome of the Aflatoxigenic Filamentous Fungus Aspergillus nomius.</title>
        <authorList>
            <person name="Moore M.G."/>
            <person name="Shannon B.M."/>
            <person name="Brian M.M."/>
        </authorList>
    </citation>
    <scope>NUCLEOTIDE SEQUENCE [LARGE SCALE GENOMIC DNA]</scope>
    <source>
        <strain evidence="2 3">NRRL 13137</strain>
    </source>
</reference>
<comment type="caution">
    <text evidence="2">The sequence shown here is derived from an EMBL/GenBank/DDBJ whole genome shotgun (WGS) entry which is preliminary data.</text>
</comment>
<evidence type="ECO:0000313" key="2">
    <source>
        <dbReference type="EMBL" id="KNG90036.1"/>
    </source>
</evidence>
<dbReference type="EMBL" id="JNOM01000020">
    <property type="protein sequence ID" value="KNG90036.1"/>
    <property type="molecule type" value="Genomic_DNA"/>
</dbReference>
<sequence length="145" mass="15809">MFTPVTSVQTNRAYAPFAHYVCCPEEAPEALRQQYYEMQSQAIKAGGQVWLSGQIPADAHGNLIKGSTVEKTKAIIQNTEAILKEAGSGLDRVVKVVVYVRDASIMPDFASVYDPAFPHRPARSMVEVSKLPAGVDIQVDFIAVV</sequence>
<dbReference type="PANTHER" id="PTHR11803">
    <property type="entry name" value="2-IMINOBUTANOATE/2-IMINOPROPANOATE DEAMINASE RIDA"/>
    <property type="match status" value="1"/>
</dbReference>
<dbReference type="InterPro" id="IPR035959">
    <property type="entry name" value="RutC-like_sf"/>
</dbReference>
<proteinExistence type="inferred from homology"/>
<organism evidence="2 3">
    <name type="scientific">Aspergillus nomiae NRRL (strain ATCC 15546 / NRRL 13137 / CBS 260.88 / M93)</name>
    <dbReference type="NCBI Taxonomy" id="1509407"/>
    <lineage>
        <taxon>Eukaryota</taxon>
        <taxon>Fungi</taxon>
        <taxon>Dikarya</taxon>
        <taxon>Ascomycota</taxon>
        <taxon>Pezizomycotina</taxon>
        <taxon>Eurotiomycetes</taxon>
        <taxon>Eurotiomycetidae</taxon>
        <taxon>Eurotiales</taxon>
        <taxon>Aspergillaceae</taxon>
        <taxon>Aspergillus</taxon>
        <taxon>Aspergillus subgen. Circumdati</taxon>
    </lineage>
</organism>
<protein>
    <recommendedName>
        <fullName evidence="4">Translation initiation inhibitor</fullName>
    </recommendedName>
</protein>
<dbReference type="RefSeq" id="XP_015410959.1">
    <property type="nucleotide sequence ID" value="XM_015546825.1"/>
</dbReference>
<dbReference type="Gene3D" id="3.30.1330.40">
    <property type="entry name" value="RutC-like"/>
    <property type="match status" value="1"/>
</dbReference>
<evidence type="ECO:0000313" key="3">
    <source>
        <dbReference type="Proteomes" id="UP000037505"/>
    </source>
</evidence>
<dbReference type="GeneID" id="26803372"/>
<dbReference type="OrthoDB" id="309640at2759"/>